<name>A0A7W4ZUN8_9ACTN</name>
<dbReference type="EMBL" id="JACHXE010000005">
    <property type="protein sequence ID" value="MBB3078971.1"/>
    <property type="molecule type" value="Genomic_DNA"/>
</dbReference>
<accession>A0A7W4ZUN8</accession>
<dbReference type="Proteomes" id="UP000572907">
    <property type="component" value="Unassembled WGS sequence"/>
</dbReference>
<proteinExistence type="predicted"/>
<protein>
    <submittedName>
        <fullName evidence="1">Uncharacterized protein</fullName>
    </submittedName>
</protein>
<dbReference type="AlphaFoldDB" id="A0A7W4ZUN8"/>
<keyword evidence="2" id="KW-1185">Reference proteome</keyword>
<evidence type="ECO:0000313" key="2">
    <source>
        <dbReference type="Proteomes" id="UP000572907"/>
    </source>
</evidence>
<evidence type="ECO:0000313" key="1">
    <source>
        <dbReference type="EMBL" id="MBB3078971.1"/>
    </source>
</evidence>
<gene>
    <name evidence="1" type="ORF">FHS41_005502</name>
</gene>
<comment type="caution">
    <text evidence="1">The sequence shown here is derived from an EMBL/GenBank/DDBJ whole genome shotgun (WGS) entry which is preliminary data.</text>
</comment>
<sequence length="118" mass="13196">MARLMVDGAEVVVRLALREGLSARRREVRVPLAEVRAVRVEGDWWRGLRGTQLVGRCRPGRWCVGERLHPLGRDFVAVRAGVPVVIVDLRRPVPFTRLAVSVADAEQAAEALRRRARG</sequence>
<dbReference type="RefSeq" id="WP_184595893.1">
    <property type="nucleotide sequence ID" value="NZ_BMUP01000002.1"/>
</dbReference>
<organism evidence="1 2">
    <name type="scientific">Streptomyces violarus</name>
    <dbReference type="NCBI Taxonomy" id="67380"/>
    <lineage>
        <taxon>Bacteria</taxon>
        <taxon>Bacillati</taxon>
        <taxon>Actinomycetota</taxon>
        <taxon>Actinomycetes</taxon>
        <taxon>Kitasatosporales</taxon>
        <taxon>Streptomycetaceae</taxon>
        <taxon>Streptomyces</taxon>
    </lineage>
</organism>
<reference evidence="1 2" key="1">
    <citation type="submission" date="2020-08" db="EMBL/GenBank/DDBJ databases">
        <title>Genomic Encyclopedia of Type Strains, Phase III (KMG-III): the genomes of soil and plant-associated and newly described type strains.</title>
        <authorList>
            <person name="Whitman W."/>
        </authorList>
    </citation>
    <scope>NUCLEOTIDE SEQUENCE [LARGE SCALE GENOMIC DNA]</scope>
    <source>
        <strain evidence="1 2">CECT 3237</strain>
    </source>
</reference>